<dbReference type="PANTHER" id="PTHR44216:SF3">
    <property type="entry name" value="PROTEIN O-MANNOSYL-TRANSFERASE TMTC2"/>
    <property type="match status" value="1"/>
</dbReference>
<reference evidence="2 3" key="1">
    <citation type="submission" date="2016-11" db="EMBL/GenBank/DDBJ databases">
        <authorList>
            <person name="Jaros S."/>
            <person name="Januszkiewicz K."/>
            <person name="Wedrychowicz H."/>
        </authorList>
    </citation>
    <scope>NUCLEOTIDE SEQUENCE [LARGE SCALE GENOMIC DNA]</scope>
    <source>
        <strain evidence="2 3">DSM 5091</strain>
    </source>
</reference>
<dbReference type="InterPro" id="IPR052384">
    <property type="entry name" value="TMTC_O-mannosyltransferase"/>
</dbReference>
<feature type="repeat" description="TPR" evidence="1">
    <location>
        <begin position="306"/>
        <end position="339"/>
    </location>
</feature>
<protein>
    <submittedName>
        <fullName evidence="2">Tfp pilus assembly protein PilF</fullName>
    </submittedName>
</protein>
<evidence type="ECO:0000313" key="3">
    <source>
        <dbReference type="Proteomes" id="UP000184171"/>
    </source>
</evidence>
<dbReference type="OrthoDB" id="9814129at2"/>
<sequence>MRYLIVAVFWFLFISIAHALPVDLYFTPQPRMEIPKNVAGAGLETLKKYEIEMAYRITESKKNLFLNHQLGSILFHQGRVEEAKNVWRRSAEQEPNLAPSEFMVDLETIYSLFAQGKGSEAQKKLSAFEEKYSQNPFFYLEQGEKAMQSGNLDAAKDAYGKAVKLRPELFVTHLNYARYLDFSGDTVSADTYFQKAVRLAPKNIVPVKNYAVFLYKQDRILDALEHYRKVYALDPLEPLPELQLAQLSLKIKDQIGARYWYKAALSSAKENINAIKVALGDVQLRLGLYDEAQESIRAVLEKEKQLPLLIAMGTIAENQNDLQQAENYYREAASFEPDSIIANNNLAMLLIRMNKNPEEALQLAEKAYQAKPDNPIIQGTYGCALFYNGALKEAKKVLSTVVKMSPADAWARYSLGMILAKEKNPMAKMHLEAVQILETKFPFKDDVKKTLQML</sequence>
<gene>
    <name evidence="2" type="ORF">SAMN02745165_00484</name>
</gene>
<dbReference type="InterPro" id="IPR019734">
    <property type="entry name" value="TPR_rpt"/>
</dbReference>
<dbReference type="RefSeq" id="WP_072905151.1">
    <property type="nucleotide sequence ID" value="NZ_FQZT01000001.1"/>
</dbReference>
<keyword evidence="1" id="KW-0802">TPR repeat</keyword>
<dbReference type="Pfam" id="PF14559">
    <property type="entry name" value="TPR_19"/>
    <property type="match status" value="1"/>
</dbReference>
<dbReference type="EMBL" id="FQZT01000001">
    <property type="protein sequence ID" value="SHI58744.1"/>
    <property type="molecule type" value="Genomic_DNA"/>
</dbReference>
<name>A0A1M6CDA7_MALRU</name>
<dbReference type="GO" id="GO:0035269">
    <property type="term" value="P:protein O-linked glycosylation via mannose"/>
    <property type="evidence" value="ECO:0007669"/>
    <property type="project" value="TreeGrafter"/>
</dbReference>
<dbReference type="Gene3D" id="1.25.40.10">
    <property type="entry name" value="Tetratricopeptide repeat domain"/>
    <property type="match status" value="2"/>
</dbReference>
<dbReference type="Proteomes" id="UP000184171">
    <property type="component" value="Unassembled WGS sequence"/>
</dbReference>
<dbReference type="STRING" id="1122189.SAMN02745165_00484"/>
<feature type="repeat" description="TPR" evidence="1">
    <location>
        <begin position="136"/>
        <end position="169"/>
    </location>
</feature>
<accession>A0A1M6CDA7</accession>
<dbReference type="SMART" id="SM00028">
    <property type="entry name" value="TPR"/>
    <property type="match status" value="7"/>
</dbReference>
<dbReference type="Pfam" id="PF13181">
    <property type="entry name" value="TPR_8"/>
    <property type="match status" value="2"/>
</dbReference>
<organism evidence="2 3">
    <name type="scientific">Malonomonas rubra DSM 5091</name>
    <dbReference type="NCBI Taxonomy" id="1122189"/>
    <lineage>
        <taxon>Bacteria</taxon>
        <taxon>Pseudomonadati</taxon>
        <taxon>Thermodesulfobacteriota</taxon>
        <taxon>Desulfuromonadia</taxon>
        <taxon>Desulfuromonadales</taxon>
        <taxon>Geopsychrobacteraceae</taxon>
        <taxon>Malonomonas</taxon>
    </lineage>
</organism>
<dbReference type="PROSITE" id="PS50005">
    <property type="entry name" value="TPR"/>
    <property type="match status" value="2"/>
</dbReference>
<dbReference type="PANTHER" id="PTHR44216">
    <property type="entry name" value="PROTEIN O-MANNOSYL-TRANSFERASE TMTC2"/>
    <property type="match status" value="1"/>
</dbReference>
<dbReference type="SUPFAM" id="SSF48452">
    <property type="entry name" value="TPR-like"/>
    <property type="match status" value="2"/>
</dbReference>
<dbReference type="GO" id="GO:0000030">
    <property type="term" value="F:mannosyltransferase activity"/>
    <property type="evidence" value="ECO:0007669"/>
    <property type="project" value="TreeGrafter"/>
</dbReference>
<dbReference type="InterPro" id="IPR011990">
    <property type="entry name" value="TPR-like_helical_dom_sf"/>
</dbReference>
<evidence type="ECO:0000256" key="1">
    <source>
        <dbReference type="PROSITE-ProRule" id="PRU00339"/>
    </source>
</evidence>
<proteinExistence type="predicted"/>
<dbReference type="AlphaFoldDB" id="A0A1M6CDA7"/>
<keyword evidence="3" id="KW-1185">Reference proteome</keyword>
<evidence type="ECO:0000313" key="2">
    <source>
        <dbReference type="EMBL" id="SHI58744.1"/>
    </source>
</evidence>